<organism evidence="2 3">
    <name type="scientific">Novipirellula artificiosorum</name>
    <dbReference type="NCBI Taxonomy" id="2528016"/>
    <lineage>
        <taxon>Bacteria</taxon>
        <taxon>Pseudomonadati</taxon>
        <taxon>Planctomycetota</taxon>
        <taxon>Planctomycetia</taxon>
        <taxon>Pirellulales</taxon>
        <taxon>Pirellulaceae</taxon>
        <taxon>Novipirellula</taxon>
    </lineage>
</organism>
<evidence type="ECO:0000313" key="3">
    <source>
        <dbReference type="Proteomes" id="UP000319143"/>
    </source>
</evidence>
<dbReference type="EMBL" id="SJPV01000006">
    <property type="protein sequence ID" value="TWU36162.1"/>
    <property type="molecule type" value="Genomic_DNA"/>
</dbReference>
<name>A0A5C6DHX6_9BACT</name>
<proteinExistence type="predicted"/>
<comment type="caution">
    <text evidence="2">The sequence shown here is derived from an EMBL/GenBank/DDBJ whole genome shotgun (WGS) entry which is preliminary data.</text>
</comment>
<protein>
    <submittedName>
        <fullName evidence="2">Uncharacterized protein</fullName>
    </submittedName>
</protein>
<evidence type="ECO:0000313" key="2">
    <source>
        <dbReference type="EMBL" id="TWU36162.1"/>
    </source>
</evidence>
<feature type="region of interest" description="Disordered" evidence="1">
    <location>
        <begin position="41"/>
        <end position="63"/>
    </location>
</feature>
<gene>
    <name evidence="2" type="ORF">Poly41_39150</name>
</gene>
<keyword evidence="3" id="KW-1185">Reference proteome</keyword>
<dbReference type="Proteomes" id="UP000319143">
    <property type="component" value="Unassembled WGS sequence"/>
</dbReference>
<reference evidence="2 3" key="1">
    <citation type="submission" date="2019-02" db="EMBL/GenBank/DDBJ databases">
        <title>Deep-cultivation of Planctomycetes and their phenomic and genomic characterization uncovers novel biology.</title>
        <authorList>
            <person name="Wiegand S."/>
            <person name="Jogler M."/>
            <person name="Boedeker C."/>
            <person name="Pinto D."/>
            <person name="Vollmers J."/>
            <person name="Rivas-Marin E."/>
            <person name="Kohn T."/>
            <person name="Peeters S.H."/>
            <person name="Heuer A."/>
            <person name="Rast P."/>
            <person name="Oberbeckmann S."/>
            <person name="Bunk B."/>
            <person name="Jeske O."/>
            <person name="Meyerdierks A."/>
            <person name="Storesund J.E."/>
            <person name="Kallscheuer N."/>
            <person name="Luecker S."/>
            <person name="Lage O.M."/>
            <person name="Pohl T."/>
            <person name="Merkel B.J."/>
            <person name="Hornburger P."/>
            <person name="Mueller R.-W."/>
            <person name="Bruemmer F."/>
            <person name="Labrenz M."/>
            <person name="Spormann A.M."/>
            <person name="Op Den Camp H."/>
            <person name="Overmann J."/>
            <person name="Amann R."/>
            <person name="Jetten M.S.M."/>
            <person name="Mascher T."/>
            <person name="Medema M.H."/>
            <person name="Devos D.P."/>
            <person name="Kaster A.-K."/>
            <person name="Ovreas L."/>
            <person name="Rohde M."/>
            <person name="Galperin M.Y."/>
            <person name="Jogler C."/>
        </authorList>
    </citation>
    <scope>NUCLEOTIDE SEQUENCE [LARGE SCALE GENOMIC DNA]</scope>
    <source>
        <strain evidence="2 3">Poly41</strain>
    </source>
</reference>
<accession>A0A5C6DHX6</accession>
<dbReference type="AlphaFoldDB" id="A0A5C6DHX6"/>
<sequence length="63" mass="7002">MLNRCPWVRDRDPRLPSLIPCGITPGCDMDHAKVVQALKKRDDVPPGPMGTEMRLAHLGQLPT</sequence>
<evidence type="ECO:0000256" key="1">
    <source>
        <dbReference type="SAM" id="MobiDB-lite"/>
    </source>
</evidence>